<evidence type="ECO:0000256" key="14">
    <source>
        <dbReference type="ARBA" id="ARBA00048934"/>
    </source>
</evidence>
<dbReference type="Proteomes" id="UP000623467">
    <property type="component" value="Unassembled WGS sequence"/>
</dbReference>
<dbReference type="EC" id="1.3.1.88" evidence="10"/>
<comment type="cofactor">
    <cofactor evidence="1">
        <name>FMN</name>
        <dbReference type="ChEBI" id="CHEBI:58210"/>
    </cofactor>
</comment>
<evidence type="ECO:0000256" key="7">
    <source>
        <dbReference type="ARBA" id="ARBA00023002"/>
    </source>
</evidence>
<dbReference type="SUPFAM" id="SSF51395">
    <property type="entry name" value="FMN-linked oxidoreductases"/>
    <property type="match status" value="1"/>
</dbReference>
<dbReference type="AlphaFoldDB" id="A0A8H7CQD6"/>
<evidence type="ECO:0000256" key="13">
    <source>
        <dbReference type="ARBA" id="ARBA00048342"/>
    </source>
</evidence>
<dbReference type="PANTHER" id="PTHR11082:SF5">
    <property type="entry name" value="TRNA-DIHYDROURIDINE(16_17) SYNTHASE [NAD(P)(+)]-LIKE"/>
    <property type="match status" value="1"/>
</dbReference>
<comment type="catalytic activity">
    <reaction evidence="12">
        <text>5,6-dihydrouridine(16) in tRNA + NADP(+) = uridine(16) in tRNA + NADPH + H(+)</text>
        <dbReference type="Rhea" id="RHEA:53376"/>
        <dbReference type="Rhea" id="RHEA-COMP:13543"/>
        <dbReference type="Rhea" id="RHEA-COMP:13544"/>
        <dbReference type="ChEBI" id="CHEBI:15378"/>
        <dbReference type="ChEBI" id="CHEBI:57783"/>
        <dbReference type="ChEBI" id="CHEBI:58349"/>
        <dbReference type="ChEBI" id="CHEBI:65315"/>
        <dbReference type="ChEBI" id="CHEBI:74443"/>
        <dbReference type="EC" id="1.3.1.88"/>
    </reaction>
    <physiologicalReaction direction="right-to-left" evidence="12">
        <dbReference type="Rhea" id="RHEA:53378"/>
    </physiologicalReaction>
</comment>
<proteinExistence type="inferred from homology"/>
<comment type="similarity">
    <text evidence="9">Belongs to the Dus family. Dus1 subfamily.</text>
</comment>
<dbReference type="GO" id="GO:0017150">
    <property type="term" value="F:tRNA dihydrouridine synthase activity"/>
    <property type="evidence" value="ECO:0007669"/>
    <property type="project" value="InterPro"/>
</dbReference>
<keyword evidence="3" id="KW-0288">FMN</keyword>
<keyword evidence="17" id="KW-0812">Transmembrane</keyword>
<reference evidence="19" key="1">
    <citation type="submission" date="2020-05" db="EMBL/GenBank/DDBJ databases">
        <title>Mycena genomes resolve the evolution of fungal bioluminescence.</title>
        <authorList>
            <person name="Tsai I.J."/>
        </authorList>
    </citation>
    <scope>NUCLEOTIDE SEQUENCE</scope>
    <source>
        <strain evidence="19">160909Yilan</strain>
    </source>
</reference>
<dbReference type="PANTHER" id="PTHR11082">
    <property type="entry name" value="TRNA-DIHYDROURIDINE SYNTHASE"/>
    <property type="match status" value="1"/>
</dbReference>
<evidence type="ECO:0000259" key="18">
    <source>
        <dbReference type="Pfam" id="PF01207"/>
    </source>
</evidence>
<feature type="domain" description="DUS-like FMN-binding" evidence="18">
    <location>
        <begin position="6"/>
        <end position="219"/>
    </location>
</feature>
<name>A0A8H7CQD6_9AGAR</name>
<comment type="catalytic activity">
    <reaction evidence="11">
        <text>5,6-dihydrouridine(17) in tRNA + NAD(+) = uridine(17) in tRNA + NADH + H(+)</text>
        <dbReference type="Rhea" id="RHEA:53372"/>
        <dbReference type="Rhea" id="RHEA-COMP:13541"/>
        <dbReference type="Rhea" id="RHEA-COMP:13542"/>
        <dbReference type="ChEBI" id="CHEBI:15378"/>
        <dbReference type="ChEBI" id="CHEBI:57540"/>
        <dbReference type="ChEBI" id="CHEBI:57945"/>
        <dbReference type="ChEBI" id="CHEBI:65315"/>
        <dbReference type="ChEBI" id="CHEBI:74443"/>
        <dbReference type="EC" id="1.3.1.88"/>
    </reaction>
    <physiologicalReaction direction="right-to-left" evidence="11">
        <dbReference type="Rhea" id="RHEA:53374"/>
    </physiologicalReaction>
</comment>
<organism evidence="19 20">
    <name type="scientific">Mycena sanguinolenta</name>
    <dbReference type="NCBI Taxonomy" id="230812"/>
    <lineage>
        <taxon>Eukaryota</taxon>
        <taxon>Fungi</taxon>
        <taxon>Dikarya</taxon>
        <taxon>Basidiomycota</taxon>
        <taxon>Agaricomycotina</taxon>
        <taxon>Agaricomycetes</taxon>
        <taxon>Agaricomycetidae</taxon>
        <taxon>Agaricales</taxon>
        <taxon>Marasmiineae</taxon>
        <taxon>Mycenaceae</taxon>
        <taxon>Mycena</taxon>
    </lineage>
</organism>
<evidence type="ECO:0000256" key="15">
    <source>
        <dbReference type="ARBA" id="ARBA00049447"/>
    </source>
</evidence>
<evidence type="ECO:0000256" key="10">
    <source>
        <dbReference type="ARBA" id="ARBA00038890"/>
    </source>
</evidence>
<protein>
    <recommendedName>
        <fullName evidence="10">tRNA-dihydrouridine(16/17) synthase [NAD(P)(+)]</fullName>
        <ecNumber evidence="10">1.3.1.88</ecNumber>
    </recommendedName>
</protein>
<gene>
    <name evidence="19" type="ORF">MSAN_01922300</name>
</gene>
<evidence type="ECO:0000256" key="16">
    <source>
        <dbReference type="ARBA" id="ARBA00049467"/>
    </source>
</evidence>
<keyword evidence="5" id="KW-0819">tRNA processing</keyword>
<keyword evidence="17" id="KW-1133">Transmembrane helix</keyword>
<comment type="catalytic activity">
    <reaction evidence="14">
        <text>5,6-dihydrouridine(16) in tRNA + NAD(+) = uridine(16) in tRNA + NADH + H(+)</text>
        <dbReference type="Rhea" id="RHEA:53380"/>
        <dbReference type="Rhea" id="RHEA-COMP:13543"/>
        <dbReference type="Rhea" id="RHEA-COMP:13544"/>
        <dbReference type="ChEBI" id="CHEBI:15378"/>
        <dbReference type="ChEBI" id="CHEBI:57540"/>
        <dbReference type="ChEBI" id="CHEBI:57945"/>
        <dbReference type="ChEBI" id="CHEBI:65315"/>
        <dbReference type="ChEBI" id="CHEBI:74443"/>
        <dbReference type="EC" id="1.3.1.88"/>
    </reaction>
    <physiologicalReaction direction="right-to-left" evidence="14">
        <dbReference type="Rhea" id="RHEA:53382"/>
    </physiologicalReaction>
</comment>
<keyword evidence="17" id="KW-0472">Membrane</keyword>
<keyword evidence="2" id="KW-0285">Flavoprotein</keyword>
<evidence type="ECO:0000256" key="4">
    <source>
        <dbReference type="ARBA" id="ARBA00022664"/>
    </source>
</evidence>
<comment type="catalytic activity">
    <reaction evidence="13">
        <text>a 5,6-dihydrouridine in mRNA + NAD(+) = a uridine in mRNA + NADH + H(+)</text>
        <dbReference type="Rhea" id="RHEA:69851"/>
        <dbReference type="Rhea" id="RHEA-COMP:14658"/>
        <dbReference type="Rhea" id="RHEA-COMP:17789"/>
        <dbReference type="ChEBI" id="CHEBI:15378"/>
        <dbReference type="ChEBI" id="CHEBI:57540"/>
        <dbReference type="ChEBI" id="CHEBI:57945"/>
        <dbReference type="ChEBI" id="CHEBI:65315"/>
        <dbReference type="ChEBI" id="CHEBI:74443"/>
    </reaction>
    <physiologicalReaction direction="right-to-left" evidence="13">
        <dbReference type="Rhea" id="RHEA:69853"/>
    </physiologicalReaction>
</comment>
<keyword evidence="20" id="KW-1185">Reference proteome</keyword>
<dbReference type="EMBL" id="JACAZH010000021">
    <property type="protein sequence ID" value="KAF7344411.1"/>
    <property type="molecule type" value="Genomic_DNA"/>
</dbReference>
<accession>A0A8H7CQD6</accession>
<dbReference type="OrthoDB" id="272303at2759"/>
<feature type="transmembrane region" description="Helical" evidence="17">
    <location>
        <begin position="378"/>
        <end position="404"/>
    </location>
</feature>
<feature type="transmembrane region" description="Helical" evidence="17">
    <location>
        <begin position="439"/>
        <end position="458"/>
    </location>
</feature>
<evidence type="ECO:0000256" key="6">
    <source>
        <dbReference type="ARBA" id="ARBA00022857"/>
    </source>
</evidence>
<comment type="caution">
    <text evidence="19">The sequence shown here is derived from an EMBL/GenBank/DDBJ whole genome shotgun (WGS) entry which is preliminary data.</text>
</comment>
<dbReference type="GO" id="GO:0050660">
    <property type="term" value="F:flavin adenine dinucleotide binding"/>
    <property type="evidence" value="ECO:0007669"/>
    <property type="project" value="InterPro"/>
</dbReference>
<evidence type="ECO:0000256" key="11">
    <source>
        <dbReference type="ARBA" id="ARBA00047287"/>
    </source>
</evidence>
<evidence type="ECO:0000256" key="9">
    <source>
        <dbReference type="ARBA" id="ARBA00038313"/>
    </source>
</evidence>
<comment type="catalytic activity">
    <reaction evidence="15">
        <text>a 5,6-dihydrouridine in mRNA + NADP(+) = a uridine in mRNA + NADPH + H(+)</text>
        <dbReference type="Rhea" id="RHEA:69855"/>
        <dbReference type="Rhea" id="RHEA-COMP:14658"/>
        <dbReference type="Rhea" id="RHEA-COMP:17789"/>
        <dbReference type="ChEBI" id="CHEBI:15378"/>
        <dbReference type="ChEBI" id="CHEBI:57783"/>
        <dbReference type="ChEBI" id="CHEBI:58349"/>
        <dbReference type="ChEBI" id="CHEBI:65315"/>
        <dbReference type="ChEBI" id="CHEBI:74443"/>
    </reaction>
    <physiologicalReaction direction="right-to-left" evidence="15">
        <dbReference type="Rhea" id="RHEA:69857"/>
    </physiologicalReaction>
</comment>
<comment type="catalytic activity">
    <reaction evidence="16">
        <text>5,6-dihydrouridine(17) in tRNA + NADP(+) = uridine(17) in tRNA + NADPH + H(+)</text>
        <dbReference type="Rhea" id="RHEA:53368"/>
        <dbReference type="Rhea" id="RHEA-COMP:13541"/>
        <dbReference type="Rhea" id="RHEA-COMP:13542"/>
        <dbReference type="ChEBI" id="CHEBI:15378"/>
        <dbReference type="ChEBI" id="CHEBI:57783"/>
        <dbReference type="ChEBI" id="CHEBI:58349"/>
        <dbReference type="ChEBI" id="CHEBI:65315"/>
        <dbReference type="ChEBI" id="CHEBI:74443"/>
        <dbReference type="EC" id="1.3.1.88"/>
    </reaction>
    <physiologicalReaction direction="right-to-left" evidence="16">
        <dbReference type="Rhea" id="RHEA:53370"/>
    </physiologicalReaction>
</comment>
<sequence>MLSRIAAPMVGQSDLPFRTLVQRYGATLAYTQMLRPDLILNNQEYLEFHLRDLTMNPSSSERPVVVQLCGNDPDTVVQAGRKLQTYCQGIDLNLGCPQKAAMDGHFGAYLLGQKDWPLVEEIVAAMSNSFIVPTATKLRLCQPASKTLELAQRLESCGTSWVTLHARTVAPNRRRHGAADLSQVKRLKDNLNIPVVSNGNVRVWNDLEENLKTTGADGTFHSTLAGFQTADPHLISGLMIAETLLGNPCLFANKVPDPVDISLEYLAICRDYPGTASFLMITTHIRHFVDFQCHRRPWYHKFRSALNACTTLDDLERLLRVKVERWRGRVPRPMDEDDSDDEDLLSLYDPGATKTEMKVEAPLVAPEAVPREPGANAILFLLSASFLFVLLILAVSHPLLFIVYQLFPHRYYFLAFGLPTNANRLVVRELDAPRLPHGLMVFNFPVPFLAFSIPSYWIQSFFSTPNDPDKLEDTESYDDA</sequence>
<evidence type="ECO:0000313" key="20">
    <source>
        <dbReference type="Proteomes" id="UP000623467"/>
    </source>
</evidence>
<evidence type="ECO:0000256" key="12">
    <source>
        <dbReference type="ARBA" id="ARBA00047652"/>
    </source>
</evidence>
<dbReference type="CDD" id="cd02801">
    <property type="entry name" value="DUS_like_FMN"/>
    <property type="match status" value="1"/>
</dbReference>
<evidence type="ECO:0000313" key="19">
    <source>
        <dbReference type="EMBL" id="KAF7344411.1"/>
    </source>
</evidence>
<evidence type="ECO:0000256" key="8">
    <source>
        <dbReference type="ARBA" id="ARBA00023027"/>
    </source>
</evidence>
<dbReference type="GO" id="GO:0006397">
    <property type="term" value="P:mRNA processing"/>
    <property type="evidence" value="ECO:0007669"/>
    <property type="project" value="UniProtKB-KW"/>
</dbReference>
<evidence type="ECO:0000256" key="3">
    <source>
        <dbReference type="ARBA" id="ARBA00022643"/>
    </source>
</evidence>
<dbReference type="PROSITE" id="PS01136">
    <property type="entry name" value="UPF0034"/>
    <property type="match status" value="1"/>
</dbReference>
<dbReference type="InterPro" id="IPR018517">
    <property type="entry name" value="tRNA_hU_synthase_CS"/>
</dbReference>
<evidence type="ECO:0000256" key="5">
    <source>
        <dbReference type="ARBA" id="ARBA00022694"/>
    </source>
</evidence>
<dbReference type="InterPro" id="IPR035587">
    <property type="entry name" value="DUS-like_FMN-bd"/>
</dbReference>
<keyword evidence="6" id="KW-0521">NADP</keyword>
<keyword evidence="8" id="KW-0520">NAD</keyword>
<keyword evidence="4" id="KW-0507">mRNA processing</keyword>
<dbReference type="Gene3D" id="3.20.20.70">
    <property type="entry name" value="Aldolase class I"/>
    <property type="match status" value="1"/>
</dbReference>
<keyword evidence="7" id="KW-0560">Oxidoreductase</keyword>
<evidence type="ECO:0000256" key="2">
    <source>
        <dbReference type="ARBA" id="ARBA00022630"/>
    </source>
</evidence>
<dbReference type="Pfam" id="PF01207">
    <property type="entry name" value="Dus"/>
    <property type="match status" value="1"/>
</dbReference>
<evidence type="ECO:0000256" key="1">
    <source>
        <dbReference type="ARBA" id="ARBA00001917"/>
    </source>
</evidence>
<dbReference type="InterPro" id="IPR013785">
    <property type="entry name" value="Aldolase_TIM"/>
</dbReference>
<evidence type="ECO:0000256" key="17">
    <source>
        <dbReference type="SAM" id="Phobius"/>
    </source>
</evidence>